<dbReference type="PROSITE" id="PS51464">
    <property type="entry name" value="SIS"/>
    <property type="match status" value="1"/>
</dbReference>
<dbReference type="InterPro" id="IPR046348">
    <property type="entry name" value="SIS_dom_sf"/>
</dbReference>
<dbReference type="Gene3D" id="3.40.50.10490">
    <property type="entry name" value="Glucose-6-phosphate isomerase like protein, domain 1"/>
    <property type="match status" value="1"/>
</dbReference>
<dbReference type="Pfam" id="PF01380">
    <property type="entry name" value="SIS"/>
    <property type="match status" value="1"/>
</dbReference>
<feature type="domain" description="SIS" evidence="2">
    <location>
        <begin position="123"/>
        <end position="267"/>
    </location>
</feature>
<dbReference type="Pfam" id="PF01418">
    <property type="entry name" value="HTH_6"/>
    <property type="match status" value="1"/>
</dbReference>
<evidence type="ECO:0000313" key="4">
    <source>
        <dbReference type="Proteomes" id="UP000377595"/>
    </source>
</evidence>
<dbReference type="SUPFAM" id="SSF53697">
    <property type="entry name" value="SIS domain"/>
    <property type="match status" value="1"/>
</dbReference>
<dbReference type="GO" id="GO:1901135">
    <property type="term" value="P:carbohydrate derivative metabolic process"/>
    <property type="evidence" value="ECO:0007669"/>
    <property type="project" value="InterPro"/>
</dbReference>
<accession>A0A5M3XAM1</accession>
<dbReference type="EMBL" id="BLAF01000004">
    <property type="protein sequence ID" value="GES17249.1"/>
    <property type="molecule type" value="Genomic_DNA"/>
</dbReference>
<dbReference type="InterPro" id="IPR036388">
    <property type="entry name" value="WH-like_DNA-bd_sf"/>
</dbReference>
<name>A0A5M3XAM1_9ACTN</name>
<dbReference type="PANTHER" id="PTHR30514:SF18">
    <property type="entry name" value="RPIR-FAMILY TRANSCRIPTIONAL REGULATOR"/>
    <property type="match status" value="1"/>
</dbReference>
<dbReference type="GO" id="GO:0003700">
    <property type="term" value="F:DNA-binding transcription factor activity"/>
    <property type="evidence" value="ECO:0007669"/>
    <property type="project" value="InterPro"/>
</dbReference>
<proteinExistence type="predicted"/>
<dbReference type="Proteomes" id="UP000377595">
    <property type="component" value="Unassembled WGS sequence"/>
</dbReference>
<organism evidence="3 4">
    <name type="scientific">Acrocarpospora pleiomorpha</name>
    <dbReference type="NCBI Taxonomy" id="90975"/>
    <lineage>
        <taxon>Bacteria</taxon>
        <taxon>Bacillati</taxon>
        <taxon>Actinomycetota</taxon>
        <taxon>Actinomycetes</taxon>
        <taxon>Streptosporangiales</taxon>
        <taxon>Streptosporangiaceae</taxon>
        <taxon>Acrocarpospora</taxon>
    </lineage>
</organism>
<sequence>MSALMGFYAELERSTKTLTAAERRIGALLLADPRGAPFLRAADLAKLADVHESTVIRFAQKLGYAGYVEMKDALREDSVFATDHTIAMRDGGEAFSLAMVVTSQVDVLRRLPEKISQERIDACAEAILSADRVFVLGRGLVLPLVDFMTNKLARIGIPAVTVTGHNVDRATALAAVRPRDTVVVFALNDEFETMAAQLRTVAKDGAKVVLLTDEDSLMSSDLPQQVIAIPRDRARHGVLVAMTAICYAIHYALVHCAAERLRDTRARVDELATLDPTHLIT</sequence>
<dbReference type="GO" id="GO:0003677">
    <property type="term" value="F:DNA binding"/>
    <property type="evidence" value="ECO:0007669"/>
    <property type="project" value="InterPro"/>
</dbReference>
<dbReference type="AlphaFoldDB" id="A0A5M3XAM1"/>
<dbReference type="InterPro" id="IPR009057">
    <property type="entry name" value="Homeodomain-like_sf"/>
</dbReference>
<dbReference type="SUPFAM" id="SSF46689">
    <property type="entry name" value="Homeodomain-like"/>
    <property type="match status" value="1"/>
</dbReference>
<dbReference type="PANTHER" id="PTHR30514">
    <property type="entry name" value="GLUCOKINASE"/>
    <property type="match status" value="1"/>
</dbReference>
<protein>
    <recommendedName>
        <fullName evidence="5">RpiR family transcriptional regulator</fullName>
    </recommendedName>
</protein>
<feature type="domain" description="HTH rpiR-type" evidence="1">
    <location>
        <begin position="5"/>
        <end position="81"/>
    </location>
</feature>
<evidence type="ECO:0008006" key="5">
    <source>
        <dbReference type="Google" id="ProtNLM"/>
    </source>
</evidence>
<evidence type="ECO:0000259" key="2">
    <source>
        <dbReference type="PROSITE" id="PS51464"/>
    </source>
</evidence>
<dbReference type="RefSeq" id="WP_170321208.1">
    <property type="nucleotide sequence ID" value="NZ_BAAAHM010000001.1"/>
</dbReference>
<evidence type="ECO:0000313" key="3">
    <source>
        <dbReference type="EMBL" id="GES17249.1"/>
    </source>
</evidence>
<dbReference type="InterPro" id="IPR001347">
    <property type="entry name" value="SIS_dom"/>
</dbReference>
<gene>
    <name evidence="3" type="ORF">Aple_001440</name>
</gene>
<keyword evidence="4" id="KW-1185">Reference proteome</keyword>
<dbReference type="GO" id="GO:0097367">
    <property type="term" value="F:carbohydrate derivative binding"/>
    <property type="evidence" value="ECO:0007669"/>
    <property type="project" value="InterPro"/>
</dbReference>
<dbReference type="PROSITE" id="PS51071">
    <property type="entry name" value="HTH_RPIR"/>
    <property type="match status" value="1"/>
</dbReference>
<reference evidence="3 4" key="1">
    <citation type="submission" date="2019-10" db="EMBL/GenBank/DDBJ databases">
        <title>Whole genome shotgun sequence of Acrocarpospora pleiomorpha NBRC 16267.</title>
        <authorList>
            <person name="Ichikawa N."/>
            <person name="Kimura A."/>
            <person name="Kitahashi Y."/>
            <person name="Komaki H."/>
            <person name="Oguchi A."/>
        </authorList>
    </citation>
    <scope>NUCLEOTIDE SEQUENCE [LARGE SCALE GENOMIC DNA]</scope>
    <source>
        <strain evidence="3 4">NBRC 16267</strain>
    </source>
</reference>
<dbReference type="InterPro" id="IPR047640">
    <property type="entry name" value="RpiR-like"/>
</dbReference>
<dbReference type="Gene3D" id="1.10.10.10">
    <property type="entry name" value="Winged helix-like DNA-binding domain superfamily/Winged helix DNA-binding domain"/>
    <property type="match status" value="1"/>
</dbReference>
<comment type="caution">
    <text evidence="3">The sequence shown here is derived from an EMBL/GenBank/DDBJ whole genome shotgun (WGS) entry which is preliminary data.</text>
</comment>
<dbReference type="InterPro" id="IPR000281">
    <property type="entry name" value="HTH_RpiR"/>
</dbReference>
<evidence type="ECO:0000259" key="1">
    <source>
        <dbReference type="PROSITE" id="PS51071"/>
    </source>
</evidence>